<feature type="signal peptide" evidence="2">
    <location>
        <begin position="1"/>
        <end position="30"/>
    </location>
</feature>
<dbReference type="EMBL" id="QRDJ01000006">
    <property type="protein sequence ID" value="REC96605.1"/>
    <property type="molecule type" value="Genomic_DNA"/>
</dbReference>
<feature type="compositionally biased region" description="Polar residues" evidence="1">
    <location>
        <begin position="57"/>
        <end position="67"/>
    </location>
</feature>
<feature type="chain" id="PRO_5017658283" description="Phosphate-selective porin O/P" evidence="2">
    <location>
        <begin position="31"/>
        <end position="473"/>
    </location>
</feature>
<dbReference type="OrthoDB" id="625456at2"/>
<evidence type="ECO:0000313" key="3">
    <source>
        <dbReference type="EMBL" id="REC96605.1"/>
    </source>
</evidence>
<feature type="region of interest" description="Disordered" evidence="1">
    <location>
        <begin position="49"/>
        <end position="101"/>
    </location>
</feature>
<accession>A0A3D9E140</accession>
<evidence type="ECO:0000313" key="4">
    <source>
        <dbReference type="Proteomes" id="UP000256334"/>
    </source>
</evidence>
<gene>
    <name evidence="3" type="ORF">C8D72_1301</name>
</gene>
<dbReference type="AlphaFoldDB" id="A0A3D9E140"/>
<organism evidence="3 4">
    <name type="scientific">Kushneria indalinina DSM 14324</name>
    <dbReference type="NCBI Taxonomy" id="1122140"/>
    <lineage>
        <taxon>Bacteria</taxon>
        <taxon>Pseudomonadati</taxon>
        <taxon>Pseudomonadota</taxon>
        <taxon>Gammaproteobacteria</taxon>
        <taxon>Oceanospirillales</taxon>
        <taxon>Halomonadaceae</taxon>
        <taxon>Kushneria</taxon>
    </lineage>
</organism>
<feature type="compositionally biased region" description="Polar residues" evidence="1">
    <location>
        <begin position="91"/>
        <end position="101"/>
    </location>
</feature>
<keyword evidence="4" id="KW-1185">Reference proteome</keyword>
<keyword evidence="2" id="KW-0732">Signal</keyword>
<reference evidence="3 4" key="1">
    <citation type="submission" date="2018-07" db="EMBL/GenBank/DDBJ databases">
        <title>Genomic Encyclopedia of Type Strains, Phase IV (KMG-IV): sequencing the most valuable type-strain genomes for metagenomic binning, comparative biology and taxonomic classification.</title>
        <authorList>
            <person name="Goeker M."/>
        </authorList>
    </citation>
    <scope>NUCLEOTIDE SEQUENCE [LARGE SCALE GENOMIC DNA]</scope>
    <source>
        <strain evidence="3 4">DSM 14324</strain>
    </source>
</reference>
<proteinExistence type="predicted"/>
<dbReference type="RefSeq" id="WP_115853498.1">
    <property type="nucleotide sequence ID" value="NZ_QRDJ01000006.1"/>
</dbReference>
<feature type="region of interest" description="Disordered" evidence="1">
    <location>
        <begin position="118"/>
        <end position="138"/>
    </location>
</feature>
<feature type="compositionally biased region" description="Basic and acidic residues" evidence="1">
    <location>
        <begin position="124"/>
        <end position="138"/>
    </location>
</feature>
<feature type="compositionally biased region" description="Low complexity" evidence="1">
    <location>
        <begin position="68"/>
        <end position="90"/>
    </location>
</feature>
<evidence type="ECO:0000256" key="1">
    <source>
        <dbReference type="SAM" id="MobiDB-lite"/>
    </source>
</evidence>
<protein>
    <recommendedName>
        <fullName evidence="5">Phosphate-selective porin O/P</fullName>
    </recommendedName>
</protein>
<evidence type="ECO:0008006" key="5">
    <source>
        <dbReference type="Google" id="ProtNLM"/>
    </source>
</evidence>
<sequence>MTTQTDSRRLKLLALSLSVATAMAATAAQAAPDDQQTIEALRTQLEQMQQRLDRLESQQAASSNNHQDVATSDTTATADPQQSQSQSQQSLAQENSSAIEQIQQTQISGKLEFGGSFNDWSRTSSRDDNGNRTLNTEKDTAGDLDFGKFILAVEGGIGDLEYAFEYRFYDGYQFLKSGWLGFNPNDDDTIRVGLVQTPFGNMDYGYQGWYGTLPYLAGFNDNQNAGVKWDHRQGPWDTSLAFFKSDNLGSGNEHYGANAIGESPQANSEENQLAARAGYTFDHGEDYSTQLNVSAKGGQLYNQQTNRSGDNWSAAIGLDGSYGNWRTMFQATTYEYNPKNPSEAQSGISDNAVQIGAFGFNYLIPKRGQMYTASASYSMDVDWGPVENLFFFNDFSYIDPSNDFSSIDSLGNDIVGSGSQKDPMLNDLGVLVTAGPYYAWFDIVTNKNGLNYFGSPVNDGWHTSFLTNFGINF</sequence>
<dbReference type="Proteomes" id="UP000256334">
    <property type="component" value="Unassembled WGS sequence"/>
</dbReference>
<evidence type="ECO:0000256" key="2">
    <source>
        <dbReference type="SAM" id="SignalP"/>
    </source>
</evidence>
<name>A0A3D9E140_9GAMM</name>
<comment type="caution">
    <text evidence="3">The sequence shown here is derived from an EMBL/GenBank/DDBJ whole genome shotgun (WGS) entry which is preliminary data.</text>
</comment>